<evidence type="ECO:0000313" key="4">
    <source>
        <dbReference type="EMBL" id="CAC5369715.1"/>
    </source>
</evidence>
<dbReference type="EMBL" id="CACVKT020001609">
    <property type="protein sequence ID" value="CAC5369715.1"/>
    <property type="molecule type" value="Genomic_DNA"/>
</dbReference>
<dbReference type="CDD" id="cd06526">
    <property type="entry name" value="metazoan_ACD"/>
    <property type="match status" value="2"/>
</dbReference>
<accession>A0A6J8AL83</accession>
<dbReference type="GO" id="GO:0005634">
    <property type="term" value="C:nucleus"/>
    <property type="evidence" value="ECO:0007669"/>
    <property type="project" value="TreeGrafter"/>
</dbReference>
<dbReference type="GO" id="GO:0042026">
    <property type="term" value="P:protein refolding"/>
    <property type="evidence" value="ECO:0007669"/>
    <property type="project" value="TreeGrafter"/>
</dbReference>
<protein>
    <submittedName>
        <fullName evidence="4">CRYAB</fullName>
    </submittedName>
</protein>
<dbReference type="SUPFAM" id="SSF49764">
    <property type="entry name" value="HSP20-like chaperones"/>
    <property type="match status" value="2"/>
</dbReference>
<keyword evidence="5" id="KW-1185">Reference proteome</keyword>
<evidence type="ECO:0000313" key="5">
    <source>
        <dbReference type="Proteomes" id="UP000507470"/>
    </source>
</evidence>
<dbReference type="InterPro" id="IPR008978">
    <property type="entry name" value="HSP20-like_chaperone"/>
</dbReference>
<evidence type="ECO:0000259" key="3">
    <source>
        <dbReference type="PROSITE" id="PS01031"/>
    </source>
</evidence>
<dbReference type="GO" id="GO:0009408">
    <property type="term" value="P:response to heat"/>
    <property type="evidence" value="ECO:0007669"/>
    <property type="project" value="TreeGrafter"/>
</dbReference>
<gene>
    <name evidence="4" type="ORF">MCOR_8824</name>
</gene>
<dbReference type="InterPro" id="IPR001436">
    <property type="entry name" value="Alpha-crystallin/sHSP_animal"/>
</dbReference>
<dbReference type="PANTHER" id="PTHR45640">
    <property type="entry name" value="HEAT SHOCK PROTEIN HSP-12.2-RELATED"/>
    <property type="match status" value="1"/>
</dbReference>
<evidence type="ECO:0000256" key="2">
    <source>
        <dbReference type="RuleBase" id="RU003616"/>
    </source>
</evidence>
<dbReference type="Proteomes" id="UP000507470">
    <property type="component" value="Unassembled WGS sequence"/>
</dbReference>
<dbReference type="GO" id="GO:0005737">
    <property type="term" value="C:cytoplasm"/>
    <property type="evidence" value="ECO:0007669"/>
    <property type="project" value="TreeGrafter"/>
</dbReference>
<dbReference type="InterPro" id="IPR002068">
    <property type="entry name" value="A-crystallin/Hsp20_dom"/>
</dbReference>
<dbReference type="Pfam" id="PF00011">
    <property type="entry name" value="HSP20"/>
    <property type="match status" value="2"/>
</dbReference>
<dbReference type="OrthoDB" id="6052679at2759"/>
<name>A0A6J8AL83_MYTCO</name>
<dbReference type="GO" id="GO:0051082">
    <property type="term" value="F:unfolded protein binding"/>
    <property type="evidence" value="ECO:0007669"/>
    <property type="project" value="TreeGrafter"/>
</dbReference>
<dbReference type="PROSITE" id="PS01031">
    <property type="entry name" value="SHSP"/>
    <property type="match status" value="1"/>
</dbReference>
<dbReference type="Gene3D" id="2.60.40.790">
    <property type="match status" value="2"/>
</dbReference>
<evidence type="ECO:0000256" key="1">
    <source>
        <dbReference type="PROSITE-ProRule" id="PRU00285"/>
    </source>
</evidence>
<proteinExistence type="inferred from homology"/>
<sequence length="245" mass="28094">MAIIPIVLNELLQEVCDDLISTNPWTNCMSLYGKPYYKPCSTGCQRYITKRPTVKKWTFSVPIGDFNPEEIKVKVENDKVFINAKSTEGNEEWSDIVERNRTVKIPKDVDKEKITSFMKSDGSLVLEAPFIESDESKIKILSIEKQNEDEKEIISSESKNDLMNIDIQNYNPEEVSVTCTDGVIITQGKRQRSENGHELRESFYRKITLPKSVDQKNLKCFKNNDGHLVIKEVIATGDDKNQSRH</sequence>
<feature type="domain" description="SHSP" evidence="3">
    <location>
        <begin position="38"/>
        <end position="146"/>
    </location>
</feature>
<dbReference type="PANTHER" id="PTHR45640:SF26">
    <property type="entry name" value="RE23625P"/>
    <property type="match status" value="1"/>
</dbReference>
<organism evidence="4 5">
    <name type="scientific">Mytilus coruscus</name>
    <name type="common">Sea mussel</name>
    <dbReference type="NCBI Taxonomy" id="42192"/>
    <lineage>
        <taxon>Eukaryota</taxon>
        <taxon>Metazoa</taxon>
        <taxon>Spiralia</taxon>
        <taxon>Lophotrochozoa</taxon>
        <taxon>Mollusca</taxon>
        <taxon>Bivalvia</taxon>
        <taxon>Autobranchia</taxon>
        <taxon>Pteriomorphia</taxon>
        <taxon>Mytilida</taxon>
        <taxon>Mytiloidea</taxon>
        <taxon>Mytilidae</taxon>
        <taxon>Mytilinae</taxon>
        <taxon>Mytilus</taxon>
    </lineage>
</organism>
<comment type="similarity">
    <text evidence="1 2">Belongs to the small heat shock protein (HSP20) family.</text>
</comment>
<dbReference type="AlphaFoldDB" id="A0A6J8AL83"/>
<reference evidence="4 5" key="1">
    <citation type="submission" date="2020-06" db="EMBL/GenBank/DDBJ databases">
        <authorList>
            <person name="Li R."/>
            <person name="Bekaert M."/>
        </authorList>
    </citation>
    <scope>NUCLEOTIDE SEQUENCE [LARGE SCALE GENOMIC DNA]</scope>
    <source>
        <strain evidence="5">wild</strain>
    </source>
</reference>